<dbReference type="AlphaFoldDB" id="A0A497E3I2"/>
<gene>
    <name evidence="1" type="ORF">DRJ00_05370</name>
</gene>
<proteinExistence type="predicted"/>
<comment type="caution">
    <text evidence="1">The sequence shown here is derived from an EMBL/GenBank/DDBJ whole genome shotgun (WGS) entry which is preliminary data.</text>
</comment>
<dbReference type="Proteomes" id="UP000279422">
    <property type="component" value="Unassembled WGS sequence"/>
</dbReference>
<dbReference type="EMBL" id="QMPZ01000071">
    <property type="protein sequence ID" value="RLE08984.1"/>
    <property type="molecule type" value="Genomic_DNA"/>
</dbReference>
<name>A0A497E3I2_UNCAE</name>
<reference evidence="1 2" key="1">
    <citation type="submission" date="2018-06" db="EMBL/GenBank/DDBJ databases">
        <title>Extensive metabolic versatility and redundancy in microbially diverse, dynamic hydrothermal sediments.</title>
        <authorList>
            <person name="Dombrowski N."/>
            <person name="Teske A."/>
            <person name="Baker B.J."/>
        </authorList>
    </citation>
    <scope>NUCLEOTIDE SEQUENCE [LARGE SCALE GENOMIC DNA]</scope>
    <source>
        <strain evidence="1">B47_G16</strain>
    </source>
</reference>
<sequence>MRFLTGEKAAFSLKRPRKDLWLILEEGLILRCQFFRKHREFLKPVFVKVSTKRNEGLLCQPATI</sequence>
<evidence type="ECO:0000313" key="2">
    <source>
        <dbReference type="Proteomes" id="UP000279422"/>
    </source>
</evidence>
<accession>A0A497E3I2</accession>
<protein>
    <submittedName>
        <fullName evidence="1">Uncharacterized protein</fullName>
    </submittedName>
</protein>
<organism evidence="1 2">
    <name type="scientific">Aerophobetes bacterium</name>
    <dbReference type="NCBI Taxonomy" id="2030807"/>
    <lineage>
        <taxon>Bacteria</taxon>
        <taxon>Candidatus Aerophobota</taxon>
    </lineage>
</organism>
<evidence type="ECO:0000313" key="1">
    <source>
        <dbReference type="EMBL" id="RLE08984.1"/>
    </source>
</evidence>